<keyword evidence="5 8" id="KW-1133">Transmembrane helix</keyword>
<feature type="transmembrane region" description="Helical" evidence="8">
    <location>
        <begin position="168"/>
        <end position="196"/>
    </location>
</feature>
<organism evidence="9 10">
    <name type="scientific">Candidatus Abyssobacteria bacterium SURF_17</name>
    <dbReference type="NCBI Taxonomy" id="2093361"/>
    <lineage>
        <taxon>Bacteria</taxon>
        <taxon>Pseudomonadati</taxon>
        <taxon>Candidatus Hydrogenedentota</taxon>
        <taxon>Candidatus Abyssobacteria</taxon>
    </lineage>
</organism>
<evidence type="ECO:0000256" key="8">
    <source>
        <dbReference type="SAM" id="Phobius"/>
    </source>
</evidence>
<feature type="transmembrane region" description="Helical" evidence="8">
    <location>
        <begin position="64"/>
        <end position="81"/>
    </location>
</feature>
<protein>
    <recommendedName>
        <fullName evidence="11">DUF2029 domain-containing protein</fullName>
    </recommendedName>
</protein>
<dbReference type="Proteomes" id="UP000285961">
    <property type="component" value="Unassembled WGS sequence"/>
</dbReference>
<keyword evidence="4 8" id="KW-0812">Transmembrane</keyword>
<dbReference type="Pfam" id="PF09594">
    <property type="entry name" value="GT87"/>
    <property type="match status" value="1"/>
</dbReference>
<proteinExistence type="inferred from homology"/>
<evidence type="ECO:0000256" key="2">
    <source>
        <dbReference type="ARBA" id="ARBA00022475"/>
    </source>
</evidence>
<feature type="transmembrane region" description="Helical" evidence="8">
    <location>
        <begin position="208"/>
        <end position="232"/>
    </location>
</feature>
<evidence type="ECO:0000313" key="10">
    <source>
        <dbReference type="Proteomes" id="UP000285961"/>
    </source>
</evidence>
<reference evidence="9 10" key="1">
    <citation type="journal article" date="2017" name="ISME J.">
        <title>Energy and carbon metabolisms in a deep terrestrial subsurface fluid microbial community.</title>
        <authorList>
            <person name="Momper L."/>
            <person name="Jungbluth S.P."/>
            <person name="Lee M.D."/>
            <person name="Amend J.P."/>
        </authorList>
    </citation>
    <scope>NUCLEOTIDE SEQUENCE [LARGE SCALE GENOMIC DNA]</scope>
    <source>
        <strain evidence="9">SURF_17</strain>
    </source>
</reference>
<evidence type="ECO:0000256" key="4">
    <source>
        <dbReference type="ARBA" id="ARBA00022692"/>
    </source>
</evidence>
<keyword evidence="3" id="KW-0808">Transferase</keyword>
<feature type="transmembrane region" description="Helical" evidence="8">
    <location>
        <begin position="389"/>
        <end position="409"/>
    </location>
</feature>
<evidence type="ECO:0000256" key="1">
    <source>
        <dbReference type="ARBA" id="ARBA00004651"/>
    </source>
</evidence>
<keyword evidence="2" id="KW-1003">Cell membrane</keyword>
<name>A0A419F005_9BACT</name>
<dbReference type="InterPro" id="IPR018584">
    <property type="entry name" value="GT87"/>
</dbReference>
<evidence type="ECO:0008006" key="11">
    <source>
        <dbReference type="Google" id="ProtNLM"/>
    </source>
</evidence>
<evidence type="ECO:0000256" key="7">
    <source>
        <dbReference type="ARBA" id="ARBA00024033"/>
    </source>
</evidence>
<feature type="transmembrane region" description="Helical" evidence="8">
    <location>
        <begin position="12"/>
        <end position="30"/>
    </location>
</feature>
<evidence type="ECO:0000256" key="3">
    <source>
        <dbReference type="ARBA" id="ARBA00022679"/>
    </source>
</evidence>
<dbReference type="GO" id="GO:0005886">
    <property type="term" value="C:plasma membrane"/>
    <property type="evidence" value="ECO:0007669"/>
    <property type="project" value="UniProtKB-SubCell"/>
</dbReference>
<evidence type="ECO:0000256" key="6">
    <source>
        <dbReference type="ARBA" id="ARBA00023136"/>
    </source>
</evidence>
<comment type="similarity">
    <text evidence="7">Belongs to the glycosyltransferase 87 family.</text>
</comment>
<evidence type="ECO:0000256" key="5">
    <source>
        <dbReference type="ARBA" id="ARBA00022989"/>
    </source>
</evidence>
<feature type="transmembrane region" description="Helical" evidence="8">
    <location>
        <begin position="102"/>
        <end position="127"/>
    </location>
</feature>
<dbReference type="AlphaFoldDB" id="A0A419F005"/>
<accession>A0A419F005</accession>
<dbReference type="GO" id="GO:0016758">
    <property type="term" value="F:hexosyltransferase activity"/>
    <property type="evidence" value="ECO:0007669"/>
    <property type="project" value="InterPro"/>
</dbReference>
<evidence type="ECO:0000313" key="9">
    <source>
        <dbReference type="EMBL" id="RJP71135.1"/>
    </source>
</evidence>
<sequence length="424" mass="46868">MNPRIRDRLSQDAATILLFLLLVFCIIKVWDYGRQTAGIDFREKWTSGHAIPHTSAKDIYEGKYFAYRISTPFLYSLFHWFSSDDYVRDLTVFRALCIASSLLAILCLSRLLGYSAAAAMAAAVVFMDWFQPLLSDVRVGNVNQLQLGLLTLFVWLQSKQKLGGRELLGGLVLGFGTMAKPNTAYVVLMLCAFWIANRRFKKLIHVSLGMAIAAVIAFVVSSAAFGTVRCWVDWLRILPQVSGYLYPVEDHNYSVSMLFYEQIGIGLSGPITLVLFAMAGVSLWFGRHRGNTPNTDATLNEDSEEPYFEDMLMVAIGCLIYLLSATLVWLHYFVLTVPMALIALRPSGNNKAAKSHAAVFSRILAAVAIVLIAELPVRALFSATDPRHSAALMCSGTFILFALAVYEVLRIGKMPAGQGAHPGT</sequence>
<comment type="subcellular location">
    <subcellularLocation>
        <location evidence="1">Cell membrane</location>
        <topology evidence="1">Multi-pass membrane protein</topology>
    </subcellularLocation>
</comment>
<feature type="transmembrane region" description="Helical" evidence="8">
    <location>
        <begin position="311"/>
        <end position="344"/>
    </location>
</feature>
<gene>
    <name evidence="9" type="ORF">C4532_08295</name>
</gene>
<keyword evidence="6 8" id="KW-0472">Membrane</keyword>
<dbReference type="EMBL" id="QZKI01000062">
    <property type="protein sequence ID" value="RJP71135.1"/>
    <property type="molecule type" value="Genomic_DNA"/>
</dbReference>
<feature type="transmembrane region" description="Helical" evidence="8">
    <location>
        <begin position="356"/>
        <end position="377"/>
    </location>
</feature>
<comment type="caution">
    <text evidence="9">The sequence shown here is derived from an EMBL/GenBank/DDBJ whole genome shotgun (WGS) entry which is preliminary data.</text>
</comment>
<feature type="transmembrane region" description="Helical" evidence="8">
    <location>
        <begin position="263"/>
        <end position="285"/>
    </location>
</feature>